<evidence type="ECO:0000256" key="1">
    <source>
        <dbReference type="ARBA" id="ARBA00023015"/>
    </source>
</evidence>
<dbReference type="Proteomes" id="UP000295455">
    <property type="component" value="Unassembled WGS sequence"/>
</dbReference>
<dbReference type="OrthoDB" id="742238at2"/>
<dbReference type="PANTHER" id="PTHR38445:SF10">
    <property type="entry name" value="GNTR-FAMILY TRANSCRIPTIONAL REGULATOR"/>
    <property type="match status" value="1"/>
</dbReference>
<comment type="caution">
    <text evidence="5">The sequence shown here is derived from an EMBL/GenBank/DDBJ whole genome shotgun (WGS) entry which is preliminary data.</text>
</comment>
<accession>A0A4R1RAW8</accession>
<keyword evidence="2" id="KW-0238">DNA-binding</keyword>
<dbReference type="EMBL" id="SLUP01000011">
    <property type="protein sequence ID" value="TCL62866.1"/>
    <property type="molecule type" value="Genomic_DNA"/>
</dbReference>
<evidence type="ECO:0000259" key="4">
    <source>
        <dbReference type="PROSITE" id="PS50949"/>
    </source>
</evidence>
<reference evidence="5 6" key="1">
    <citation type="submission" date="2019-03" db="EMBL/GenBank/DDBJ databases">
        <title>Genomic Encyclopedia of Type Strains, Phase IV (KMG-IV): sequencing the most valuable type-strain genomes for metagenomic binning, comparative biology and taxonomic classification.</title>
        <authorList>
            <person name="Goeker M."/>
        </authorList>
    </citation>
    <scope>NUCLEOTIDE SEQUENCE [LARGE SCALE GENOMIC DNA]</scope>
    <source>
        <strain evidence="5 6">DSM 18792</strain>
    </source>
</reference>
<dbReference type="GO" id="GO:0003677">
    <property type="term" value="F:DNA binding"/>
    <property type="evidence" value="ECO:0007669"/>
    <property type="project" value="UniProtKB-KW"/>
</dbReference>
<dbReference type="InterPro" id="IPR036388">
    <property type="entry name" value="WH-like_DNA-bd_sf"/>
</dbReference>
<feature type="domain" description="HTH gntR-type" evidence="4">
    <location>
        <begin position="12"/>
        <end position="80"/>
    </location>
</feature>
<keyword evidence="1" id="KW-0805">Transcription regulation</keyword>
<dbReference type="PANTHER" id="PTHR38445">
    <property type="entry name" value="HTH-TYPE TRANSCRIPTIONAL REPRESSOR YTRA"/>
    <property type="match status" value="1"/>
</dbReference>
<proteinExistence type="predicted"/>
<dbReference type="AlphaFoldDB" id="A0A4R1RAW8"/>
<dbReference type="InterPro" id="IPR036390">
    <property type="entry name" value="WH_DNA-bd_sf"/>
</dbReference>
<dbReference type="RefSeq" id="WP_132219299.1">
    <property type="nucleotide sequence ID" value="NZ_OX156936.1"/>
</dbReference>
<dbReference type="SUPFAM" id="SSF53822">
    <property type="entry name" value="Periplasmic binding protein-like I"/>
    <property type="match status" value="1"/>
</dbReference>
<dbReference type="GO" id="GO:0003700">
    <property type="term" value="F:DNA-binding transcription factor activity"/>
    <property type="evidence" value="ECO:0007669"/>
    <property type="project" value="InterPro"/>
</dbReference>
<sequence>MSMIRVKKQIGTPKYKQIIASIEDAIVSGTLKKGDQLPSLNSIRDTHKLSRDTVLMAFNELKTRGIIQSVVGKGYYLINDNIEVSQKVFLLFDELNSFKEDLYNSFINNLGENIRVDTYFHHFNEDMFSKLIHENTGIYNYYVIMPANLQNTNLVLDVLPKDKVYILDQTHPELSEYSGIYQNFEKDILNSLNKALPSIQNYKKMILFFDHNRQPQGMLKGFKKFCKINAITNEVISSFQNRELNKGDVFVIPDDKNLLRVIKKIKEEKFVLSKDIGIISYNDTLLKEIVEGGITTISTDFNAMGERLAKMILNKEQLQLQIENTNNLILRNSL</sequence>
<dbReference type="Gene3D" id="1.10.10.10">
    <property type="entry name" value="Winged helix-like DNA-binding domain superfamily/Winged helix DNA-binding domain"/>
    <property type="match status" value="1"/>
</dbReference>
<gene>
    <name evidence="5" type="ORF">EV196_11162</name>
</gene>
<evidence type="ECO:0000256" key="3">
    <source>
        <dbReference type="ARBA" id="ARBA00023163"/>
    </source>
</evidence>
<dbReference type="InterPro" id="IPR028082">
    <property type="entry name" value="Peripla_BP_I"/>
</dbReference>
<keyword evidence="6" id="KW-1185">Reference proteome</keyword>
<organism evidence="5 6">
    <name type="scientific">Mariniflexile fucanivorans</name>
    <dbReference type="NCBI Taxonomy" id="264023"/>
    <lineage>
        <taxon>Bacteria</taxon>
        <taxon>Pseudomonadati</taxon>
        <taxon>Bacteroidota</taxon>
        <taxon>Flavobacteriia</taxon>
        <taxon>Flavobacteriales</taxon>
        <taxon>Flavobacteriaceae</taxon>
        <taxon>Mariniflexile</taxon>
    </lineage>
</organism>
<dbReference type="InterPro" id="IPR000524">
    <property type="entry name" value="Tscrpt_reg_HTH_GntR"/>
</dbReference>
<dbReference type="CDD" id="cd07377">
    <property type="entry name" value="WHTH_GntR"/>
    <property type="match status" value="1"/>
</dbReference>
<dbReference type="SMART" id="SM00345">
    <property type="entry name" value="HTH_GNTR"/>
    <property type="match status" value="1"/>
</dbReference>
<evidence type="ECO:0000313" key="5">
    <source>
        <dbReference type="EMBL" id="TCL62866.1"/>
    </source>
</evidence>
<dbReference type="PROSITE" id="PS50949">
    <property type="entry name" value="HTH_GNTR"/>
    <property type="match status" value="1"/>
</dbReference>
<name>A0A4R1RAW8_9FLAO</name>
<dbReference type="SUPFAM" id="SSF46785">
    <property type="entry name" value="Winged helix' DNA-binding domain"/>
    <property type="match status" value="1"/>
</dbReference>
<dbReference type="Gene3D" id="3.40.50.2300">
    <property type="match status" value="2"/>
</dbReference>
<dbReference type="Pfam" id="PF00392">
    <property type="entry name" value="GntR"/>
    <property type="match status" value="1"/>
</dbReference>
<evidence type="ECO:0000256" key="2">
    <source>
        <dbReference type="ARBA" id="ARBA00023125"/>
    </source>
</evidence>
<protein>
    <submittedName>
        <fullName evidence="5">Regulatory GntR family protein</fullName>
    </submittedName>
</protein>
<keyword evidence="3" id="KW-0804">Transcription</keyword>
<evidence type="ECO:0000313" key="6">
    <source>
        <dbReference type="Proteomes" id="UP000295455"/>
    </source>
</evidence>